<evidence type="ECO:0000256" key="5">
    <source>
        <dbReference type="SAM" id="Coils"/>
    </source>
</evidence>
<dbReference type="RefSeq" id="XP_018029956.1">
    <property type="nucleotide sequence ID" value="XM_018179579.1"/>
</dbReference>
<dbReference type="PANTHER" id="PTHR12409">
    <property type="entry name" value="PREFOLDIN SUBUNIT 3"/>
    <property type="match status" value="1"/>
</dbReference>
<protein>
    <recommendedName>
        <fullName evidence="4">Prefoldin subunit 3</fullName>
    </recommendedName>
</protein>
<dbReference type="GeneID" id="28763065"/>
<name>A0A177BXB0_9PLEO</name>
<dbReference type="InParanoid" id="A0A177BXB0"/>
<dbReference type="GO" id="GO:0007017">
    <property type="term" value="P:microtubule-based process"/>
    <property type="evidence" value="ECO:0007669"/>
    <property type="project" value="TreeGrafter"/>
</dbReference>
<dbReference type="Pfam" id="PF02996">
    <property type="entry name" value="Prefoldin"/>
    <property type="match status" value="1"/>
</dbReference>
<dbReference type="GO" id="GO:0015631">
    <property type="term" value="F:tubulin binding"/>
    <property type="evidence" value="ECO:0007669"/>
    <property type="project" value="TreeGrafter"/>
</dbReference>
<keyword evidence="3 4" id="KW-0143">Chaperone</keyword>
<keyword evidence="5" id="KW-0175">Coiled coil</keyword>
<dbReference type="FunFam" id="1.10.287.370:FF:000001">
    <property type="entry name" value="Prefoldin subunit 3"/>
    <property type="match status" value="1"/>
</dbReference>
<evidence type="ECO:0000256" key="4">
    <source>
        <dbReference type="PIRNR" id="PIRNR016396"/>
    </source>
</evidence>
<dbReference type="AlphaFoldDB" id="A0A177BXB0"/>
<reference evidence="7 8" key="1">
    <citation type="submission" date="2016-05" db="EMBL/GenBank/DDBJ databases">
        <title>Comparative analysis of secretome profiles of manganese(II)-oxidizing ascomycete fungi.</title>
        <authorList>
            <consortium name="DOE Joint Genome Institute"/>
            <person name="Zeiner C.A."/>
            <person name="Purvine S.O."/>
            <person name="Zink E.M."/>
            <person name="Wu S."/>
            <person name="Pasa-Tolic L."/>
            <person name="Chaput D.L."/>
            <person name="Haridas S."/>
            <person name="Grigoriev I.V."/>
            <person name="Santelli C.M."/>
            <person name="Hansel C.M."/>
        </authorList>
    </citation>
    <scope>NUCLEOTIDE SEQUENCE [LARGE SCALE GENOMIC DNA]</scope>
    <source>
        <strain evidence="7 8">AP3s5-JAC2a</strain>
    </source>
</reference>
<dbReference type="CDD" id="cd23156">
    <property type="entry name" value="Prefoldin_3"/>
    <property type="match status" value="1"/>
</dbReference>
<dbReference type="FunCoup" id="A0A177BXB0">
    <property type="interactions" value="973"/>
</dbReference>
<dbReference type="GO" id="GO:0006457">
    <property type="term" value="P:protein folding"/>
    <property type="evidence" value="ECO:0007669"/>
    <property type="project" value="UniProtKB-UniRule"/>
</dbReference>
<dbReference type="OrthoDB" id="6375174at2759"/>
<dbReference type="SUPFAM" id="SSF46579">
    <property type="entry name" value="Prefoldin"/>
    <property type="match status" value="1"/>
</dbReference>
<dbReference type="STRING" id="1460663.A0A177BXB0"/>
<keyword evidence="8" id="KW-1185">Reference proteome</keyword>
<dbReference type="InterPro" id="IPR004127">
    <property type="entry name" value="Prefoldin_subunit_alpha"/>
</dbReference>
<accession>A0A177BXB0</accession>
<comment type="subunit">
    <text evidence="2 4">Heterohexamer of two PFD-alpha type and four PFD-beta type subunits.</text>
</comment>
<sequence length="199" mass="22713">MTTALKPGSKDAPTNPRGIPVAPFVDRVEDYVTDRSEVESTVNSFKEMIAKYQFMEQNTQRRLVGLKDKIPDIQKTLETVRFLKARKADADPIETTFELNDTLYAKAEVPPTDEVYLWLGANVMLSYPIPEAEQLLKSKLDTAKRSLETCEEDMEFLREQITTLEVAFARVYNWDVAQRRKEREAGESIEDKKGSKSNG</sequence>
<comment type="similarity">
    <text evidence="1 4">Belongs to the prefoldin subunit alpha family.</text>
</comment>
<comment type="function">
    <text evidence="4">Binds specifically to cytosolic chaperonin (c-CPN) and transfers target proteins to it. Binds to nascent polypeptide chain and promotes folding in an environment in which there are many competing pathways for nonnative proteins.</text>
</comment>
<evidence type="ECO:0000256" key="6">
    <source>
        <dbReference type="SAM" id="MobiDB-lite"/>
    </source>
</evidence>
<organism evidence="7 8">
    <name type="scientific">Paraphaeosphaeria sporulosa</name>
    <dbReference type="NCBI Taxonomy" id="1460663"/>
    <lineage>
        <taxon>Eukaryota</taxon>
        <taxon>Fungi</taxon>
        <taxon>Dikarya</taxon>
        <taxon>Ascomycota</taxon>
        <taxon>Pezizomycotina</taxon>
        <taxon>Dothideomycetes</taxon>
        <taxon>Pleosporomycetidae</taxon>
        <taxon>Pleosporales</taxon>
        <taxon>Massarineae</taxon>
        <taxon>Didymosphaeriaceae</taxon>
        <taxon>Paraphaeosphaeria</taxon>
    </lineage>
</organism>
<dbReference type="GO" id="GO:0007021">
    <property type="term" value="P:tubulin complex assembly"/>
    <property type="evidence" value="ECO:0007669"/>
    <property type="project" value="TreeGrafter"/>
</dbReference>
<dbReference type="GO" id="GO:0016272">
    <property type="term" value="C:prefoldin complex"/>
    <property type="evidence" value="ECO:0007669"/>
    <property type="project" value="UniProtKB-UniRule"/>
</dbReference>
<dbReference type="Gene3D" id="1.10.287.370">
    <property type="match status" value="1"/>
</dbReference>
<dbReference type="GO" id="GO:0005737">
    <property type="term" value="C:cytoplasm"/>
    <property type="evidence" value="ECO:0007669"/>
    <property type="project" value="TreeGrafter"/>
</dbReference>
<evidence type="ECO:0000256" key="2">
    <source>
        <dbReference type="ARBA" id="ARBA00011695"/>
    </source>
</evidence>
<dbReference type="EMBL" id="KV441561">
    <property type="protein sequence ID" value="OAF99590.1"/>
    <property type="molecule type" value="Genomic_DNA"/>
</dbReference>
<dbReference type="InterPro" id="IPR009053">
    <property type="entry name" value="Prefoldin"/>
</dbReference>
<proteinExistence type="inferred from homology"/>
<feature type="region of interest" description="Disordered" evidence="6">
    <location>
        <begin position="1"/>
        <end position="20"/>
    </location>
</feature>
<feature type="region of interest" description="Disordered" evidence="6">
    <location>
        <begin position="180"/>
        <end position="199"/>
    </location>
</feature>
<evidence type="ECO:0000313" key="8">
    <source>
        <dbReference type="Proteomes" id="UP000077069"/>
    </source>
</evidence>
<dbReference type="PIRSF" id="PIRSF016396">
    <property type="entry name" value="Prefoldin_subunit_3"/>
    <property type="match status" value="1"/>
</dbReference>
<gene>
    <name evidence="7" type="ORF">CC84DRAFT_1169127</name>
</gene>
<feature type="coiled-coil region" evidence="5">
    <location>
        <begin position="133"/>
        <end position="167"/>
    </location>
</feature>
<dbReference type="InterPro" id="IPR016655">
    <property type="entry name" value="PFD3"/>
</dbReference>
<evidence type="ECO:0000256" key="1">
    <source>
        <dbReference type="ARBA" id="ARBA00010048"/>
    </source>
</evidence>
<dbReference type="PANTHER" id="PTHR12409:SF0">
    <property type="entry name" value="PREFOLDIN SUBUNIT 3"/>
    <property type="match status" value="1"/>
</dbReference>
<evidence type="ECO:0000313" key="7">
    <source>
        <dbReference type="EMBL" id="OAF99590.1"/>
    </source>
</evidence>
<dbReference type="Proteomes" id="UP000077069">
    <property type="component" value="Unassembled WGS sequence"/>
</dbReference>
<evidence type="ECO:0000256" key="3">
    <source>
        <dbReference type="ARBA" id="ARBA00023186"/>
    </source>
</evidence>